<dbReference type="CDD" id="cd05374">
    <property type="entry name" value="17beta-HSD-like_SDR_c"/>
    <property type="match status" value="1"/>
</dbReference>
<reference evidence="4" key="1">
    <citation type="submission" date="2024-04" db="EMBL/GenBank/DDBJ databases">
        <title>Limosilactobacillus allomucosae sp. nov., a novel species isolated from wild boar faecal samples as a potential probiotics for domestic pigs.</title>
        <authorList>
            <person name="Chen B."/>
        </authorList>
    </citation>
    <scope>NUCLEOTIDE SEQUENCE</scope>
    <source>
        <strain evidence="4">WILCCON 0051</strain>
    </source>
</reference>
<dbReference type="PRINTS" id="PR00080">
    <property type="entry name" value="SDRFAMILY"/>
</dbReference>
<dbReference type="SUPFAM" id="SSF51735">
    <property type="entry name" value="NAD(P)-binding Rossmann-fold domains"/>
    <property type="match status" value="1"/>
</dbReference>
<sequence length="276" mass="30135">MKTWMITGTSSGFGKALATRLALQNDVKVIATARKEKDLAYLDEYDHGQIKKIIVDIADPKAIREAAKQALSFSEKIDVLVNNAGLGYFSTIEESDMQAVRYMFEVDFFGLAEMTNALLPQFRANQDGVIVNISSALGLTTLPTMGFYSAAKFAVEGYSDALRQEISSMGIKVLTVEPSGARTNWAGSSSEKKIPTIAAYERFKDMIATTDQAVDNAPGDPMLIAQAIIDAVNSGDEMPKHLPLGEFAYQASLDKLRSLMSEIESHRELSLSTDDN</sequence>
<dbReference type="KEGG" id="lalo:ABC765_05620"/>
<dbReference type="InterPro" id="IPR036291">
    <property type="entry name" value="NAD(P)-bd_dom_sf"/>
</dbReference>
<comment type="similarity">
    <text evidence="1 3">Belongs to the short-chain dehydrogenases/reductases (SDR) family.</text>
</comment>
<dbReference type="GO" id="GO:0016491">
    <property type="term" value="F:oxidoreductase activity"/>
    <property type="evidence" value="ECO:0007669"/>
    <property type="project" value="UniProtKB-KW"/>
</dbReference>
<dbReference type="PRINTS" id="PR00081">
    <property type="entry name" value="GDHRDH"/>
</dbReference>
<evidence type="ECO:0000256" key="2">
    <source>
        <dbReference type="ARBA" id="ARBA00023002"/>
    </source>
</evidence>
<dbReference type="AlphaFoldDB" id="A0AAU7BZJ1"/>
<dbReference type="EMBL" id="CP154878">
    <property type="protein sequence ID" value="XBG94560.1"/>
    <property type="molecule type" value="Genomic_DNA"/>
</dbReference>
<protein>
    <submittedName>
        <fullName evidence="4">SDR family NAD(P)-dependent oxidoreductase</fullName>
    </submittedName>
</protein>
<gene>
    <name evidence="4" type="ORF">ABC765_05620</name>
</gene>
<dbReference type="InterPro" id="IPR020904">
    <property type="entry name" value="Sc_DH/Rdtase_CS"/>
</dbReference>
<dbReference type="InterPro" id="IPR051911">
    <property type="entry name" value="SDR_oxidoreductase"/>
</dbReference>
<proteinExistence type="inferred from homology"/>
<dbReference type="Gene3D" id="3.40.50.720">
    <property type="entry name" value="NAD(P)-binding Rossmann-like Domain"/>
    <property type="match status" value="1"/>
</dbReference>
<name>A0AAU7BZJ1_9LACO</name>
<dbReference type="PANTHER" id="PTHR43976">
    <property type="entry name" value="SHORT CHAIN DEHYDROGENASE"/>
    <property type="match status" value="1"/>
</dbReference>
<dbReference type="InterPro" id="IPR002347">
    <property type="entry name" value="SDR_fam"/>
</dbReference>
<dbReference type="PANTHER" id="PTHR43976:SF16">
    <property type="entry name" value="SHORT-CHAIN DEHYDROGENASE_REDUCTASE FAMILY PROTEIN"/>
    <property type="match status" value="1"/>
</dbReference>
<dbReference type="PROSITE" id="PS00061">
    <property type="entry name" value="ADH_SHORT"/>
    <property type="match status" value="1"/>
</dbReference>
<dbReference type="RefSeq" id="WP_347979873.1">
    <property type="nucleotide sequence ID" value="NZ_CP154878.1"/>
</dbReference>
<evidence type="ECO:0000313" key="4">
    <source>
        <dbReference type="EMBL" id="XBG94560.1"/>
    </source>
</evidence>
<evidence type="ECO:0000256" key="1">
    <source>
        <dbReference type="ARBA" id="ARBA00006484"/>
    </source>
</evidence>
<keyword evidence="2" id="KW-0560">Oxidoreductase</keyword>
<accession>A0AAU7BZJ1</accession>
<evidence type="ECO:0000256" key="3">
    <source>
        <dbReference type="RuleBase" id="RU000363"/>
    </source>
</evidence>
<organism evidence="4">
    <name type="scientific">Limosilactobacillus allomucosae</name>
    <dbReference type="NCBI Taxonomy" id="3142938"/>
    <lineage>
        <taxon>Bacteria</taxon>
        <taxon>Bacillati</taxon>
        <taxon>Bacillota</taxon>
        <taxon>Bacilli</taxon>
        <taxon>Lactobacillales</taxon>
        <taxon>Lactobacillaceae</taxon>
        <taxon>Limosilactobacillus</taxon>
    </lineage>
</organism>
<dbReference type="Pfam" id="PF00106">
    <property type="entry name" value="adh_short"/>
    <property type="match status" value="1"/>
</dbReference>